<dbReference type="InterPro" id="IPR001915">
    <property type="entry name" value="Peptidase_M48"/>
</dbReference>
<evidence type="ECO:0000313" key="9">
    <source>
        <dbReference type="Proteomes" id="UP000196531"/>
    </source>
</evidence>
<comment type="caution">
    <text evidence="8">The sequence shown here is derived from an EMBL/GenBank/DDBJ whole genome shotgun (WGS) entry which is preliminary data.</text>
</comment>
<evidence type="ECO:0000313" key="8">
    <source>
        <dbReference type="EMBL" id="OUR97892.1"/>
    </source>
</evidence>
<evidence type="ECO:0000256" key="4">
    <source>
        <dbReference type="ARBA" id="ARBA00022801"/>
    </source>
</evidence>
<reference evidence="9" key="1">
    <citation type="journal article" date="2017" name="Proc. Natl. Acad. Sci. U.S.A.">
        <title>Simulation of Deepwater Horizon oil plume reveals substrate specialization within a complex community of hydrocarbon-degraders.</title>
        <authorList>
            <person name="Hu P."/>
            <person name="Dubinsky E.A."/>
            <person name="Probst A.J."/>
            <person name="Wang J."/>
            <person name="Sieber C.M.K."/>
            <person name="Tom L.M."/>
            <person name="Gardinali P."/>
            <person name="Banfield J.F."/>
            <person name="Atlas R.M."/>
            <person name="Andersen G.L."/>
        </authorList>
    </citation>
    <scope>NUCLEOTIDE SEQUENCE [LARGE SCALE GENOMIC DNA]</scope>
</reference>
<dbReference type="InterPro" id="IPR051156">
    <property type="entry name" value="Mito/Outer_Membr_Metalloprot"/>
</dbReference>
<name>A0A1Y5FF95_9BACT</name>
<dbReference type="PROSITE" id="PS51257">
    <property type="entry name" value="PROKAR_LIPOPROTEIN"/>
    <property type="match status" value="1"/>
</dbReference>
<keyword evidence="5" id="KW-0862">Zinc</keyword>
<dbReference type="PANTHER" id="PTHR22726">
    <property type="entry name" value="METALLOENDOPEPTIDASE OMA1"/>
    <property type="match status" value="1"/>
</dbReference>
<dbReference type="GO" id="GO:0004222">
    <property type="term" value="F:metalloendopeptidase activity"/>
    <property type="evidence" value="ECO:0007669"/>
    <property type="project" value="InterPro"/>
</dbReference>
<dbReference type="Proteomes" id="UP000196531">
    <property type="component" value="Unassembled WGS sequence"/>
</dbReference>
<keyword evidence="3" id="KW-0479">Metal-binding</keyword>
<organism evidence="8 9">
    <name type="scientific">Halobacteriovorax marinus</name>
    <dbReference type="NCBI Taxonomy" id="97084"/>
    <lineage>
        <taxon>Bacteria</taxon>
        <taxon>Pseudomonadati</taxon>
        <taxon>Bdellovibrionota</taxon>
        <taxon>Bacteriovoracia</taxon>
        <taxon>Bacteriovoracales</taxon>
        <taxon>Halobacteriovoraceae</taxon>
        <taxon>Halobacteriovorax</taxon>
    </lineage>
</organism>
<accession>A0A1Y5FF95</accession>
<keyword evidence="2" id="KW-0645">Protease</keyword>
<dbReference type="Pfam" id="PF01435">
    <property type="entry name" value="Peptidase_M48"/>
    <property type="match status" value="1"/>
</dbReference>
<dbReference type="AlphaFoldDB" id="A0A1Y5FF95"/>
<sequence>MKKPLLLMLMLLVTACNEVEINQIVIKRNAAVSGNLKGSLELGDEKIKFDLVDSEQVINLDTHKISSVYMKIKYKNLLTINDDKFSPEAEISFKGKIKEKKVVVSDGDVEIDDEDLSGVNCKNTMTVTKEDKTLIIDFTKFTSLLSCSGKKLNLYGPNEIGTRDLNPNEDSFFKGNFYSLEDDEKLGREFTEDFLAKNKGSVLDQDHATSEYIQNLMEKIAQVSDMPDLTPKAYVINANIMNAFALPGGYVFVFRGLIDSVQDESELVGVLGHEWAHVTARHGTENMSRSMRSIGAALLVAAAAQGVAAVKDEDKYKVLADIISVAAVGGAYLSILNKGRKAELEADRIGSQYSQRLNFEPWGIAKMFQTFKKNSTSGNATTLEKLTSSHPTHDERIDQVANLSSLFYDQGKVDYVTNTTDFDIAKEELLAIAADTKFGSEITGKAFVEGLGKMIKTEIHSHFKEDN</sequence>
<dbReference type="GO" id="GO:0046872">
    <property type="term" value="F:metal ion binding"/>
    <property type="evidence" value="ECO:0007669"/>
    <property type="project" value="UniProtKB-KW"/>
</dbReference>
<proteinExistence type="predicted"/>
<dbReference type="EMBL" id="MAAO01000005">
    <property type="protein sequence ID" value="OUR97892.1"/>
    <property type="molecule type" value="Genomic_DNA"/>
</dbReference>
<gene>
    <name evidence="8" type="ORF">A9Q84_06765</name>
</gene>
<keyword evidence="4" id="KW-0378">Hydrolase</keyword>
<dbReference type="Gene3D" id="3.30.2010.10">
    <property type="entry name" value="Metalloproteases ('zincins'), catalytic domain"/>
    <property type="match status" value="1"/>
</dbReference>
<feature type="domain" description="Peptidase M48" evidence="7">
    <location>
        <begin position="209"/>
        <end position="401"/>
    </location>
</feature>
<dbReference type="GO" id="GO:0051603">
    <property type="term" value="P:proteolysis involved in protein catabolic process"/>
    <property type="evidence" value="ECO:0007669"/>
    <property type="project" value="TreeGrafter"/>
</dbReference>
<dbReference type="PANTHER" id="PTHR22726:SF1">
    <property type="entry name" value="METALLOENDOPEPTIDASE OMA1, MITOCHONDRIAL"/>
    <property type="match status" value="1"/>
</dbReference>
<evidence type="ECO:0000256" key="6">
    <source>
        <dbReference type="ARBA" id="ARBA00023049"/>
    </source>
</evidence>
<protein>
    <recommendedName>
        <fullName evidence="7">Peptidase M48 domain-containing protein</fullName>
    </recommendedName>
</protein>
<evidence type="ECO:0000256" key="2">
    <source>
        <dbReference type="ARBA" id="ARBA00022670"/>
    </source>
</evidence>
<evidence type="ECO:0000256" key="3">
    <source>
        <dbReference type="ARBA" id="ARBA00022723"/>
    </source>
</evidence>
<dbReference type="GO" id="GO:0016020">
    <property type="term" value="C:membrane"/>
    <property type="evidence" value="ECO:0007669"/>
    <property type="project" value="TreeGrafter"/>
</dbReference>
<evidence type="ECO:0000259" key="7">
    <source>
        <dbReference type="Pfam" id="PF01435"/>
    </source>
</evidence>
<comment type="cofactor">
    <cofactor evidence="1">
        <name>Zn(2+)</name>
        <dbReference type="ChEBI" id="CHEBI:29105"/>
    </cofactor>
</comment>
<keyword evidence="6" id="KW-0482">Metalloprotease</keyword>
<evidence type="ECO:0000256" key="1">
    <source>
        <dbReference type="ARBA" id="ARBA00001947"/>
    </source>
</evidence>
<evidence type="ECO:0000256" key="5">
    <source>
        <dbReference type="ARBA" id="ARBA00022833"/>
    </source>
</evidence>